<dbReference type="EMBL" id="JACBZP010000001">
    <property type="protein sequence ID" value="NYI66588.1"/>
    <property type="molecule type" value="Genomic_DNA"/>
</dbReference>
<name>A0A7Z0AAH3_9MICO</name>
<proteinExistence type="inferred from homology"/>
<dbReference type="AlphaFoldDB" id="A0A7Z0AAH3"/>
<dbReference type="PANTHER" id="PTHR33383">
    <property type="entry name" value="MEMBRANE PROTEIN INSERTION EFFICIENCY FACTOR-RELATED"/>
    <property type="match status" value="1"/>
</dbReference>
<evidence type="ECO:0000313" key="2">
    <source>
        <dbReference type="EMBL" id="NYI66588.1"/>
    </source>
</evidence>
<gene>
    <name evidence="2" type="ORF">BJY26_000894</name>
</gene>
<keyword evidence="1" id="KW-0472">Membrane</keyword>
<evidence type="ECO:0000256" key="1">
    <source>
        <dbReference type="HAMAP-Rule" id="MF_00386"/>
    </source>
</evidence>
<sequence>MSAVETILHAPRYPFVWLLRAYRAVISPLYGNVCKYYPSCSQYALDAFETHGVFRGFALTAWRLVRCNPFSSGGVDYVHGSQSEKTGREIAAMHDKSLPTLTDAADPAPRGA</sequence>
<comment type="subcellular location">
    <subcellularLocation>
        <location evidence="1">Cell membrane</location>
        <topology evidence="1">Peripheral membrane protein</topology>
        <orientation evidence="1">Cytoplasmic side</orientation>
    </subcellularLocation>
</comment>
<comment type="similarity">
    <text evidence="1">Belongs to the UPF0161 family.</text>
</comment>
<dbReference type="Pfam" id="PF01809">
    <property type="entry name" value="YidD"/>
    <property type="match status" value="1"/>
</dbReference>
<protein>
    <recommendedName>
        <fullName evidence="1">Putative membrane protein insertion efficiency factor</fullName>
    </recommendedName>
</protein>
<dbReference type="SMART" id="SM01234">
    <property type="entry name" value="Haemolytic"/>
    <property type="match status" value="1"/>
</dbReference>
<dbReference type="PANTHER" id="PTHR33383:SF1">
    <property type="entry name" value="MEMBRANE PROTEIN INSERTION EFFICIENCY FACTOR-RELATED"/>
    <property type="match status" value="1"/>
</dbReference>
<comment type="function">
    <text evidence="1">Could be involved in insertion of integral membrane proteins into the membrane.</text>
</comment>
<reference evidence="2 3" key="1">
    <citation type="submission" date="2020-07" db="EMBL/GenBank/DDBJ databases">
        <title>Sequencing the genomes of 1000 actinobacteria strains.</title>
        <authorList>
            <person name="Klenk H.-P."/>
        </authorList>
    </citation>
    <scope>NUCLEOTIDE SEQUENCE [LARGE SCALE GENOMIC DNA]</scope>
    <source>
        <strain evidence="2 3">DSM 26341</strain>
    </source>
</reference>
<comment type="caution">
    <text evidence="2">The sequence shown here is derived from an EMBL/GenBank/DDBJ whole genome shotgun (WGS) entry which is preliminary data.</text>
</comment>
<dbReference type="RefSeq" id="WP_237249039.1">
    <property type="nucleotide sequence ID" value="NZ_JACBZP010000001.1"/>
</dbReference>
<dbReference type="InterPro" id="IPR002696">
    <property type="entry name" value="Membr_insert_effic_factor_YidD"/>
</dbReference>
<dbReference type="HAMAP" id="MF_00386">
    <property type="entry name" value="UPF0161_YidD"/>
    <property type="match status" value="1"/>
</dbReference>
<evidence type="ECO:0000313" key="3">
    <source>
        <dbReference type="Proteomes" id="UP000539111"/>
    </source>
</evidence>
<keyword evidence="3" id="KW-1185">Reference proteome</keyword>
<dbReference type="Proteomes" id="UP000539111">
    <property type="component" value="Unassembled WGS sequence"/>
</dbReference>
<dbReference type="GO" id="GO:0005886">
    <property type="term" value="C:plasma membrane"/>
    <property type="evidence" value="ECO:0007669"/>
    <property type="project" value="UniProtKB-SubCell"/>
</dbReference>
<dbReference type="NCBIfam" id="TIGR00278">
    <property type="entry name" value="membrane protein insertion efficiency factor YidD"/>
    <property type="match status" value="1"/>
</dbReference>
<organism evidence="2 3">
    <name type="scientific">Spelaeicoccus albus</name>
    <dbReference type="NCBI Taxonomy" id="1280376"/>
    <lineage>
        <taxon>Bacteria</taxon>
        <taxon>Bacillati</taxon>
        <taxon>Actinomycetota</taxon>
        <taxon>Actinomycetes</taxon>
        <taxon>Micrococcales</taxon>
        <taxon>Brevibacteriaceae</taxon>
        <taxon>Spelaeicoccus</taxon>
    </lineage>
</organism>
<keyword evidence="1" id="KW-1003">Cell membrane</keyword>
<accession>A0A7Z0AAH3</accession>